<dbReference type="AlphaFoldDB" id="S8DBT6"/>
<keyword evidence="1" id="KW-0547">Nucleotide-binding</keyword>
<dbReference type="Pfam" id="PF00750">
    <property type="entry name" value="tRNA-synt_1d"/>
    <property type="match status" value="1"/>
</dbReference>
<accession>S8DBT6</accession>
<dbReference type="Proteomes" id="UP000015453">
    <property type="component" value="Unassembled WGS sequence"/>
</dbReference>
<protein>
    <recommendedName>
        <fullName evidence="2">Arginyl-tRNA synthetase catalytic core domain-containing protein</fullName>
    </recommendedName>
</protein>
<evidence type="ECO:0000313" key="3">
    <source>
        <dbReference type="EMBL" id="EPS60203.1"/>
    </source>
</evidence>
<dbReference type="Gene3D" id="3.40.50.620">
    <property type="entry name" value="HUPs"/>
    <property type="match status" value="1"/>
</dbReference>
<dbReference type="GO" id="GO:0004814">
    <property type="term" value="F:arginine-tRNA ligase activity"/>
    <property type="evidence" value="ECO:0007669"/>
    <property type="project" value="InterPro"/>
</dbReference>
<gene>
    <name evidence="3" type="ORF">M569_14601</name>
</gene>
<proteinExistence type="inferred from homology"/>
<dbReference type="InterPro" id="IPR035684">
    <property type="entry name" value="ArgRS_core"/>
</dbReference>
<dbReference type="PANTHER" id="PTHR11956:SF5">
    <property type="entry name" value="ARGININE--TRNA LIGASE, CYTOPLASMIC"/>
    <property type="match status" value="1"/>
</dbReference>
<dbReference type="OrthoDB" id="68056at2759"/>
<dbReference type="EMBL" id="AUSU01007741">
    <property type="protein sequence ID" value="EPS60203.1"/>
    <property type="molecule type" value="Genomic_DNA"/>
</dbReference>
<comment type="caution">
    <text evidence="3">The sequence shown here is derived from an EMBL/GenBank/DDBJ whole genome shotgun (WGS) entry which is preliminary data.</text>
</comment>
<evidence type="ECO:0000256" key="1">
    <source>
        <dbReference type="RuleBase" id="RU363038"/>
    </source>
</evidence>
<sequence length="180" mass="20840">FGMLIEYLFEKYPNEEVPADQAIEDLEAFYKESKKRFDSDTAFRERAQHAVVSLQSGVERYRKAWSHICEISRQGFQRVYQRLGVDLEEKGESFYNPYIPGVIKLLSEEGLVEESQGARVIFIEGKNIPLIVVKSDGGYNYASTDLSALWYRVNEEKAEWIIYVTDVGQKDHFDMVFTVS</sequence>
<feature type="non-terminal residue" evidence="3">
    <location>
        <position position="1"/>
    </location>
</feature>
<dbReference type="GO" id="GO:0006420">
    <property type="term" value="P:arginyl-tRNA aminoacylation"/>
    <property type="evidence" value="ECO:0007669"/>
    <property type="project" value="InterPro"/>
</dbReference>
<keyword evidence="1" id="KW-0030">Aminoacyl-tRNA synthetase</keyword>
<dbReference type="InterPro" id="IPR001278">
    <property type="entry name" value="Arg-tRNA-ligase"/>
</dbReference>
<feature type="non-terminal residue" evidence="3">
    <location>
        <position position="180"/>
    </location>
</feature>
<keyword evidence="1" id="KW-0648">Protein biosynthesis</keyword>
<keyword evidence="1" id="KW-0436">Ligase</keyword>
<dbReference type="PANTHER" id="PTHR11956">
    <property type="entry name" value="ARGINYL-TRNA SYNTHETASE"/>
    <property type="match status" value="1"/>
</dbReference>
<evidence type="ECO:0000259" key="2">
    <source>
        <dbReference type="Pfam" id="PF00750"/>
    </source>
</evidence>
<reference evidence="3 4" key="1">
    <citation type="journal article" date="2013" name="BMC Genomics">
        <title>The miniature genome of a carnivorous plant Genlisea aurea contains a low number of genes and short non-coding sequences.</title>
        <authorList>
            <person name="Leushkin E.V."/>
            <person name="Sutormin R.A."/>
            <person name="Nabieva E.R."/>
            <person name="Penin A.A."/>
            <person name="Kondrashov A.S."/>
            <person name="Logacheva M.D."/>
        </authorList>
    </citation>
    <scope>NUCLEOTIDE SEQUENCE [LARGE SCALE GENOMIC DNA]</scope>
</reference>
<feature type="domain" description="Arginyl-tRNA synthetase catalytic core" evidence="2">
    <location>
        <begin position="1"/>
        <end position="179"/>
    </location>
</feature>
<name>S8DBT6_9LAMI</name>
<organism evidence="3 4">
    <name type="scientific">Genlisea aurea</name>
    <dbReference type="NCBI Taxonomy" id="192259"/>
    <lineage>
        <taxon>Eukaryota</taxon>
        <taxon>Viridiplantae</taxon>
        <taxon>Streptophyta</taxon>
        <taxon>Embryophyta</taxon>
        <taxon>Tracheophyta</taxon>
        <taxon>Spermatophyta</taxon>
        <taxon>Magnoliopsida</taxon>
        <taxon>eudicotyledons</taxon>
        <taxon>Gunneridae</taxon>
        <taxon>Pentapetalae</taxon>
        <taxon>asterids</taxon>
        <taxon>lamiids</taxon>
        <taxon>Lamiales</taxon>
        <taxon>Lentibulariaceae</taxon>
        <taxon>Genlisea</taxon>
    </lineage>
</organism>
<keyword evidence="4" id="KW-1185">Reference proteome</keyword>
<dbReference type="InterPro" id="IPR014729">
    <property type="entry name" value="Rossmann-like_a/b/a_fold"/>
</dbReference>
<dbReference type="SUPFAM" id="SSF52374">
    <property type="entry name" value="Nucleotidylyl transferase"/>
    <property type="match status" value="1"/>
</dbReference>
<comment type="similarity">
    <text evidence="1">Belongs to the class-I aminoacyl-tRNA synthetase family.</text>
</comment>
<keyword evidence="1" id="KW-0067">ATP-binding</keyword>
<dbReference type="GO" id="GO:0005524">
    <property type="term" value="F:ATP binding"/>
    <property type="evidence" value="ECO:0007669"/>
    <property type="project" value="UniProtKB-KW"/>
</dbReference>
<evidence type="ECO:0000313" key="4">
    <source>
        <dbReference type="Proteomes" id="UP000015453"/>
    </source>
</evidence>